<dbReference type="Proteomes" id="UP000829998">
    <property type="component" value="Chromosome"/>
</dbReference>
<sequence>MTPSEELLDSNKMQLFCDAIPNFTNYSEKEKEIIISKIREYCSQTPVIPETFTLNQLQGTPSFIIFDENYNMLASYFGHQK</sequence>
<organism evidence="1 2">
    <name type="scientific">Flavobacterium humidisoli</name>
    <dbReference type="NCBI Taxonomy" id="2937442"/>
    <lineage>
        <taxon>Bacteria</taxon>
        <taxon>Pseudomonadati</taxon>
        <taxon>Bacteroidota</taxon>
        <taxon>Flavobacteriia</taxon>
        <taxon>Flavobacteriales</taxon>
        <taxon>Flavobacteriaceae</taxon>
        <taxon>Flavobacterium</taxon>
    </lineage>
</organism>
<accession>A0ABY4LP29</accession>
<evidence type="ECO:0000313" key="2">
    <source>
        <dbReference type="Proteomes" id="UP000829998"/>
    </source>
</evidence>
<keyword evidence="2" id="KW-1185">Reference proteome</keyword>
<protein>
    <submittedName>
        <fullName evidence="1">Uncharacterized protein</fullName>
    </submittedName>
</protein>
<gene>
    <name evidence="1" type="ORF">M0M44_19055</name>
</gene>
<reference evidence="1 2" key="1">
    <citation type="submission" date="2022-04" db="EMBL/GenBank/DDBJ databases">
        <authorList>
            <person name="Ra J.-S."/>
            <person name="Kim S.-B."/>
        </authorList>
    </citation>
    <scope>NUCLEOTIDE SEQUENCE [LARGE SCALE GENOMIC DNA]</scope>
    <source>
        <strain evidence="1 2">MMS21-Er5</strain>
    </source>
</reference>
<evidence type="ECO:0000313" key="1">
    <source>
        <dbReference type="EMBL" id="UPZ14847.1"/>
    </source>
</evidence>
<name>A0ABY4LP29_9FLAO</name>
<dbReference type="EMBL" id="CP096829">
    <property type="protein sequence ID" value="UPZ14847.1"/>
    <property type="molecule type" value="Genomic_DNA"/>
</dbReference>
<dbReference type="RefSeq" id="WP_248727115.1">
    <property type="nucleotide sequence ID" value="NZ_CP096829.1"/>
</dbReference>
<proteinExistence type="predicted"/>